<dbReference type="Proteomes" id="UP000756132">
    <property type="component" value="Chromosome 4"/>
</dbReference>
<dbReference type="RefSeq" id="XP_047760967.1">
    <property type="nucleotide sequence ID" value="XM_047903180.1"/>
</dbReference>
<dbReference type="KEGG" id="ffu:CLAFUR5_04032"/>
<reference evidence="2" key="2">
    <citation type="journal article" date="2022" name="Microb. Genom.">
        <title>A chromosome-scale genome assembly of the tomato pathogen Cladosporium fulvum reveals a compartmentalized genome architecture and the presence of a dispensable chromosome.</title>
        <authorList>
            <person name="Zaccaron A.Z."/>
            <person name="Chen L.H."/>
            <person name="Samaras A."/>
            <person name="Stergiopoulos I."/>
        </authorList>
    </citation>
    <scope>NUCLEOTIDE SEQUENCE</scope>
    <source>
        <strain evidence="2">Race5_Kim</strain>
    </source>
</reference>
<accession>A0A9Q8LFR6</accession>
<feature type="region of interest" description="Disordered" evidence="1">
    <location>
        <begin position="54"/>
        <end position="174"/>
    </location>
</feature>
<protein>
    <submittedName>
        <fullName evidence="2">Uncharacterized protein</fullName>
    </submittedName>
</protein>
<dbReference type="OrthoDB" id="10599332at2759"/>
<proteinExistence type="predicted"/>
<dbReference type="GeneID" id="71983910"/>
<feature type="compositionally biased region" description="Basic and acidic residues" evidence="1">
    <location>
        <begin position="78"/>
        <end position="88"/>
    </location>
</feature>
<reference evidence="2" key="1">
    <citation type="submission" date="2021-12" db="EMBL/GenBank/DDBJ databases">
        <authorList>
            <person name="Zaccaron A."/>
            <person name="Stergiopoulos I."/>
        </authorList>
    </citation>
    <scope>NUCLEOTIDE SEQUENCE</scope>
    <source>
        <strain evidence="2">Race5_Kim</strain>
    </source>
</reference>
<name>A0A9Q8LFR6_PASFU</name>
<sequence>MFEFEHAGEVIDTMLNLMLINHERDRAALLREKNALRTHEEDLLDRERRRHKYERAKLQKERARSLSREHRSKSTALQKERAMSLNHEHRSKSTAQQNPTRRAASQPRVPTTMPLNAPKGPLPSIPRHQQPNHQTTHRPTPRTEELITLSQPRDERFIQQTPAGGTAKTKKSKR</sequence>
<dbReference type="AlphaFoldDB" id="A0A9Q8LFR6"/>
<evidence type="ECO:0000313" key="2">
    <source>
        <dbReference type="EMBL" id="UJO16601.1"/>
    </source>
</evidence>
<keyword evidence="3" id="KW-1185">Reference proteome</keyword>
<evidence type="ECO:0000313" key="3">
    <source>
        <dbReference type="Proteomes" id="UP000756132"/>
    </source>
</evidence>
<organism evidence="2 3">
    <name type="scientific">Passalora fulva</name>
    <name type="common">Tomato leaf mold</name>
    <name type="synonym">Cladosporium fulvum</name>
    <dbReference type="NCBI Taxonomy" id="5499"/>
    <lineage>
        <taxon>Eukaryota</taxon>
        <taxon>Fungi</taxon>
        <taxon>Dikarya</taxon>
        <taxon>Ascomycota</taxon>
        <taxon>Pezizomycotina</taxon>
        <taxon>Dothideomycetes</taxon>
        <taxon>Dothideomycetidae</taxon>
        <taxon>Mycosphaerellales</taxon>
        <taxon>Mycosphaerellaceae</taxon>
        <taxon>Fulvia</taxon>
    </lineage>
</organism>
<evidence type="ECO:0000256" key="1">
    <source>
        <dbReference type="SAM" id="MobiDB-lite"/>
    </source>
</evidence>
<gene>
    <name evidence="2" type="ORF">CLAFUR5_04032</name>
</gene>
<dbReference type="EMBL" id="CP090166">
    <property type="protein sequence ID" value="UJO16601.1"/>
    <property type="molecule type" value="Genomic_DNA"/>
</dbReference>
<feature type="compositionally biased region" description="Basic and acidic residues" evidence="1">
    <location>
        <begin position="55"/>
        <end position="69"/>
    </location>
</feature>